<dbReference type="GO" id="GO:0016491">
    <property type="term" value="F:oxidoreductase activity"/>
    <property type="evidence" value="ECO:0007669"/>
    <property type="project" value="UniProtKB-KW"/>
</dbReference>
<proteinExistence type="inferred from homology"/>
<keyword evidence="4" id="KW-1133">Transmembrane helix</keyword>
<dbReference type="PANTHER" id="PTHR43313">
    <property type="entry name" value="SHORT-CHAIN DEHYDROGENASE/REDUCTASE FAMILY 9C"/>
    <property type="match status" value="1"/>
</dbReference>
<dbReference type="AlphaFoldDB" id="A0AA88MP79"/>
<name>A0AA88MP79_CHASR</name>
<dbReference type="PANTHER" id="PTHR43313:SF52">
    <property type="entry name" value="DEHYDROGENASE_REDUCTASE (SDR FAMILY) MEMBER 9"/>
    <property type="match status" value="1"/>
</dbReference>
<dbReference type="EMBL" id="JAUPFM010000010">
    <property type="protein sequence ID" value="KAK2839764.1"/>
    <property type="molecule type" value="Genomic_DNA"/>
</dbReference>
<dbReference type="Pfam" id="PF00106">
    <property type="entry name" value="adh_short"/>
    <property type="match status" value="1"/>
</dbReference>
<protein>
    <recommendedName>
        <fullName evidence="7">Dehydrogenase/reductase (SDR family) member 9</fullName>
    </recommendedName>
</protein>
<gene>
    <name evidence="5" type="ORF">Q5P01_013504</name>
</gene>
<organism evidence="5 6">
    <name type="scientific">Channa striata</name>
    <name type="common">Snakehead murrel</name>
    <name type="synonym">Ophicephalus striatus</name>
    <dbReference type="NCBI Taxonomy" id="64152"/>
    <lineage>
        <taxon>Eukaryota</taxon>
        <taxon>Metazoa</taxon>
        <taxon>Chordata</taxon>
        <taxon>Craniata</taxon>
        <taxon>Vertebrata</taxon>
        <taxon>Euteleostomi</taxon>
        <taxon>Actinopterygii</taxon>
        <taxon>Neopterygii</taxon>
        <taxon>Teleostei</taxon>
        <taxon>Neoteleostei</taxon>
        <taxon>Acanthomorphata</taxon>
        <taxon>Anabantaria</taxon>
        <taxon>Anabantiformes</taxon>
        <taxon>Channoidei</taxon>
        <taxon>Channidae</taxon>
        <taxon>Channa</taxon>
    </lineage>
</organism>
<evidence type="ECO:0000256" key="2">
    <source>
        <dbReference type="ARBA" id="ARBA00023002"/>
    </source>
</evidence>
<comment type="caution">
    <text evidence="5">The sequence shown here is derived from an EMBL/GenBank/DDBJ whole genome shotgun (WGS) entry which is preliminary data.</text>
</comment>
<keyword evidence="4" id="KW-0812">Transmembrane</keyword>
<dbReference type="PRINTS" id="PR00080">
    <property type="entry name" value="SDRFAMILY"/>
</dbReference>
<keyword evidence="2" id="KW-0560">Oxidoreductase</keyword>
<dbReference type="Gene3D" id="3.40.50.720">
    <property type="entry name" value="NAD(P)-binding Rossmann-like Domain"/>
    <property type="match status" value="1"/>
</dbReference>
<evidence type="ECO:0008006" key="7">
    <source>
        <dbReference type="Google" id="ProtNLM"/>
    </source>
</evidence>
<sequence length="383" mass="42645">MSLLTHCSCGNPVDIPGSGLHESNSSRKSRIVRSPSPCACPRCLLSTVLRRVSQRLVFAEISLKMFLFVLGLVALWFVVRWYKESKRVSNKEGKYVYITGCDSGFGNQLSRHLDKLGFCVIAACYTGKGEDELKKVSSDRLTTIHLDVTDSESVREAAALIQSRVGQKGLWAVVNNAGVALPSGPTDWLTIEDYKNMLDVNLCGVINVTLSVLPLIKKAKGRVVNVASVFGRISPFGGPYCVSKYGVESFNDSLRLNMAGFGVKVACIEPGFFSTNVTNTELVKNNLRELWDRLPQDVKDDYGHVFLEKTLEKLDERFRQFKDSDLMKVVSCMEHAVAAVHPRTRYSPGWDAKFFWLPLSYMPTCITDRVFLRNSPQPAVSAL</sequence>
<dbReference type="InterPro" id="IPR002347">
    <property type="entry name" value="SDR_fam"/>
</dbReference>
<dbReference type="PRINTS" id="PR00081">
    <property type="entry name" value="GDHRDH"/>
</dbReference>
<comment type="similarity">
    <text evidence="1 3">Belongs to the short-chain dehydrogenases/reductases (SDR) family.</text>
</comment>
<evidence type="ECO:0000256" key="4">
    <source>
        <dbReference type="SAM" id="Phobius"/>
    </source>
</evidence>
<feature type="transmembrane region" description="Helical" evidence="4">
    <location>
        <begin position="61"/>
        <end position="82"/>
    </location>
</feature>
<evidence type="ECO:0000313" key="6">
    <source>
        <dbReference type="Proteomes" id="UP001187415"/>
    </source>
</evidence>
<accession>A0AA88MP79</accession>
<keyword evidence="6" id="KW-1185">Reference proteome</keyword>
<dbReference type="SUPFAM" id="SSF51735">
    <property type="entry name" value="NAD(P)-binding Rossmann-fold domains"/>
    <property type="match status" value="1"/>
</dbReference>
<evidence type="ECO:0000313" key="5">
    <source>
        <dbReference type="EMBL" id="KAK2839764.1"/>
    </source>
</evidence>
<dbReference type="InterPro" id="IPR036291">
    <property type="entry name" value="NAD(P)-bd_dom_sf"/>
</dbReference>
<keyword evidence="4" id="KW-0472">Membrane</keyword>
<dbReference type="InterPro" id="IPR020904">
    <property type="entry name" value="Sc_DH/Rdtase_CS"/>
</dbReference>
<dbReference type="FunFam" id="3.40.50.720:FF:000074">
    <property type="entry name" value="Retinol dehydrogenase type 1"/>
    <property type="match status" value="1"/>
</dbReference>
<dbReference type="GO" id="GO:0008202">
    <property type="term" value="P:steroid metabolic process"/>
    <property type="evidence" value="ECO:0007669"/>
    <property type="project" value="TreeGrafter"/>
</dbReference>
<dbReference type="PROSITE" id="PS00061">
    <property type="entry name" value="ADH_SHORT"/>
    <property type="match status" value="1"/>
</dbReference>
<reference evidence="5" key="1">
    <citation type="submission" date="2023-07" db="EMBL/GenBank/DDBJ databases">
        <title>Chromosome-level Genome Assembly of Striped Snakehead (Channa striata).</title>
        <authorList>
            <person name="Liu H."/>
        </authorList>
    </citation>
    <scope>NUCLEOTIDE SEQUENCE</scope>
    <source>
        <strain evidence="5">Gz</strain>
        <tissue evidence="5">Muscle</tissue>
    </source>
</reference>
<dbReference type="Proteomes" id="UP001187415">
    <property type="component" value="Unassembled WGS sequence"/>
</dbReference>
<evidence type="ECO:0000256" key="1">
    <source>
        <dbReference type="ARBA" id="ARBA00006484"/>
    </source>
</evidence>
<evidence type="ECO:0000256" key="3">
    <source>
        <dbReference type="RuleBase" id="RU000363"/>
    </source>
</evidence>